<organism evidence="3 4">
    <name type="scientific">Nocardioides perillae</name>
    <dbReference type="NCBI Taxonomy" id="1119534"/>
    <lineage>
        <taxon>Bacteria</taxon>
        <taxon>Bacillati</taxon>
        <taxon>Actinomycetota</taxon>
        <taxon>Actinomycetes</taxon>
        <taxon>Propionibacteriales</taxon>
        <taxon>Nocardioidaceae</taxon>
        <taxon>Nocardioides</taxon>
    </lineage>
</organism>
<dbReference type="RefSeq" id="WP_179517363.1">
    <property type="nucleotide sequence ID" value="NZ_JACCAC010000001.1"/>
</dbReference>
<dbReference type="Pfam" id="PF12697">
    <property type="entry name" value="Abhydrolase_6"/>
    <property type="match status" value="1"/>
</dbReference>
<feature type="domain" description="AB hydrolase-1" evidence="2">
    <location>
        <begin position="25"/>
        <end position="275"/>
    </location>
</feature>
<proteinExistence type="predicted"/>
<dbReference type="Gene3D" id="3.40.50.1820">
    <property type="entry name" value="alpha/beta hydrolase"/>
    <property type="match status" value="1"/>
</dbReference>
<name>A0A7Y9UK01_9ACTN</name>
<evidence type="ECO:0000313" key="3">
    <source>
        <dbReference type="EMBL" id="NYG54808.1"/>
    </source>
</evidence>
<dbReference type="GO" id="GO:0003824">
    <property type="term" value="F:catalytic activity"/>
    <property type="evidence" value="ECO:0007669"/>
    <property type="project" value="UniProtKB-ARBA"/>
</dbReference>
<evidence type="ECO:0000256" key="1">
    <source>
        <dbReference type="SAM" id="MobiDB-lite"/>
    </source>
</evidence>
<dbReference type="AlphaFoldDB" id="A0A7Y9UK01"/>
<gene>
    <name evidence="3" type="ORF">BJ989_001112</name>
</gene>
<feature type="region of interest" description="Disordered" evidence="1">
    <location>
        <begin position="295"/>
        <end position="316"/>
    </location>
</feature>
<dbReference type="InterPro" id="IPR029058">
    <property type="entry name" value="AB_hydrolase_fold"/>
</dbReference>
<dbReference type="PANTHER" id="PTHR43433:SF1">
    <property type="entry name" value="BLL5160 PROTEIN"/>
    <property type="match status" value="1"/>
</dbReference>
<sequence length="316" mass="34303">MKTFDGLELHVRTHGPDDAPLTVALAHCWTADTEDWHYQVRDLLSAFGHEVRIVTWDHRGHGRSQESPLEACTIENLARDMGDVLDRYAPTGRLVLAGHSIGGMTMMALAEQRPDLLARVDGALFVSTSCGDLRTVTLGLPEMGPVKEAIPHVLAVRARLLSRTQRRRFPLIERQVVRRVLFGSPLRPRDTGLVVDQLINCPPATMEGFYRDCMLHDRHALLGAYDHVPTRVLVGSADRLTPPHHARKLAAAIAGARLVVAPGAGHMLPLEREALVSEHLVELVADAQAAARARRTAAPTPAAAPAATPAATPAAM</sequence>
<dbReference type="SUPFAM" id="SSF53474">
    <property type="entry name" value="alpha/beta-Hydrolases"/>
    <property type="match status" value="1"/>
</dbReference>
<reference evidence="3 4" key="1">
    <citation type="submission" date="2020-07" db="EMBL/GenBank/DDBJ databases">
        <title>Sequencing the genomes of 1000 actinobacteria strains.</title>
        <authorList>
            <person name="Klenk H.-P."/>
        </authorList>
    </citation>
    <scope>NUCLEOTIDE SEQUENCE [LARGE SCALE GENOMIC DNA]</scope>
    <source>
        <strain evidence="3 4">DSM 24552</strain>
    </source>
</reference>
<evidence type="ECO:0000259" key="2">
    <source>
        <dbReference type="Pfam" id="PF12697"/>
    </source>
</evidence>
<evidence type="ECO:0000313" key="4">
    <source>
        <dbReference type="Proteomes" id="UP000544110"/>
    </source>
</evidence>
<dbReference type="EMBL" id="JACCAC010000001">
    <property type="protein sequence ID" value="NYG54808.1"/>
    <property type="molecule type" value="Genomic_DNA"/>
</dbReference>
<dbReference type="PANTHER" id="PTHR43433">
    <property type="entry name" value="HYDROLASE, ALPHA/BETA FOLD FAMILY PROTEIN"/>
    <property type="match status" value="1"/>
</dbReference>
<feature type="compositionally biased region" description="Low complexity" evidence="1">
    <location>
        <begin position="296"/>
        <end position="316"/>
    </location>
</feature>
<dbReference type="InterPro" id="IPR050471">
    <property type="entry name" value="AB_hydrolase"/>
</dbReference>
<dbReference type="Proteomes" id="UP000544110">
    <property type="component" value="Unassembled WGS sequence"/>
</dbReference>
<comment type="caution">
    <text evidence="3">The sequence shown here is derived from an EMBL/GenBank/DDBJ whole genome shotgun (WGS) entry which is preliminary data.</text>
</comment>
<dbReference type="InterPro" id="IPR000073">
    <property type="entry name" value="AB_hydrolase_1"/>
</dbReference>
<accession>A0A7Y9UK01</accession>
<keyword evidence="4" id="KW-1185">Reference proteome</keyword>
<protein>
    <submittedName>
        <fullName evidence="3">Pimeloyl-ACP methyl ester carboxylesterase</fullName>
    </submittedName>
</protein>